<dbReference type="OrthoDB" id="2498029at2759"/>
<feature type="compositionally biased region" description="Basic and acidic residues" evidence="1">
    <location>
        <begin position="631"/>
        <end position="644"/>
    </location>
</feature>
<dbReference type="STRING" id="2880.D8LTQ2"/>
<evidence type="ECO:0000313" key="5">
    <source>
        <dbReference type="Proteomes" id="UP000002630"/>
    </source>
</evidence>
<name>D8LTQ2_ECTSI</name>
<dbReference type="eggNOG" id="KOG1455">
    <property type="taxonomic scope" value="Eukaryota"/>
</dbReference>
<evidence type="ECO:0000256" key="2">
    <source>
        <dbReference type="SAM" id="Phobius"/>
    </source>
</evidence>
<dbReference type="PANTHER" id="PTHR11614">
    <property type="entry name" value="PHOSPHOLIPASE-RELATED"/>
    <property type="match status" value="1"/>
</dbReference>
<reference evidence="4 5" key="1">
    <citation type="journal article" date="2010" name="Nature">
        <title>The Ectocarpus genome and the independent evolution of multicellularity in brown algae.</title>
        <authorList>
            <person name="Cock J.M."/>
            <person name="Sterck L."/>
            <person name="Rouze P."/>
            <person name="Scornet D."/>
            <person name="Allen A.E."/>
            <person name="Amoutzias G."/>
            <person name="Anthouard V."/>
            <person name="Artiguenave F."/>
            <person name="Aury J.M."/>
            <person name="Badger J.H."/>
            <person name="Beszteri B."/>
            <person name="Billiau K."/>
            <person name="Bonnet E."/>
            <person name="Bothwell J.H."/>
            <person name="Bowler C."/>
            <person name="Boyen C."/>
            <person name="Brownlee C."/>
            <person name="Carrano C.J."/>
            <person name="Charrier B."/>
            <person name="Cho G.Y."/>
            <person name="Coelho S.M."/>
            <person name="Collen J."/>
            <person name="Corre E."/>
            <person name="Da Silva C."/>
            <person name="Delage L."/>
            <person name="Delaroque N."/>
            <person name="Dittami S.M."/>
            <person name="Doulbeau S."/>
            <person name="Elias M."/>
            <person name="Farnham G."/>
            <person name="Gachon C.M."/>
            <person name="Gschloessl B."/>
            <person name="Heesch S."/>
            <person name="Jabbari K."/>
            <person name="Jubin C."/>
            <person name="Kawai H."/>
            <person name="Kimura K."/>
            <person name="Kloareg B."/>
            <person name="Kupper F.C."/>
            <person name="Lang D."/>
            <person name="Le Bail A."/>
            <person name="Leblanc C."/>
            <person name="Lerouge P."/>
            <person name="Lohr M."/>
            <person name="Lopez P.J."/>
            <person name="Martens C."/>
            <person name="Maumus F."/>
            <person name="Michel G."/>
            <person name="Miranda-Saavedra D."/>
            <person name="Morales J."/>
            <person name="Moreau H."/>
            <person name="Motomura T."/>
            <person name="Nagasato C."/>
            <person name="Napoli C.A."/>
            <person name="Nelson D.R."/>
            <person name="Nyvall-Collen P."/>
            <person name="Peters A.F."/>
            <person name="Pommier C."/>
            <person name="Potin P."/>
            <person name="Poulain J."/>
            <person name="Quesneville H."/>
            <person name="Read B."/>
            <person name="Rensing S.A."/>
            <person name="Ritter A."/>
            <person name="Rousvoal S."/>
            <person name="Samanta M."/>
            <person name="Samson G."/>
            <person name="Schroeder D.C."/>
            <person name="Segurens B."/>
            <person name="Strittmatter M."/>
            <person name="Tonon T."/>
            <person name="Tregear J.W."/>
            <person name="Valentin K."/>
            <person name="von Dassow P."/>
            <person name="Yamagishi T."/>
            <person name="Van de Peer Y."/>
            <person name="Wincker P."/>
        </authorList>
    </citation>
    <scope>NUCLEOTIDE SEQUENCE [LARGE SCALE GENOMIC DNA]</scope>
    <source>
        <strain evidence="5">Ec32 / CCAP1310/4</strain>
    </source>
</reference>
<feature type="domain" description="Serine aminopeptidase S33" evidence="3">
    <location>
        <begin position="201"/>
        <end position="391"/>
    </location>
</feature>
<dbReference type="InterPro" id="IPR022742">
    <property type="entry name" value="Hydrolase_4"/>
</dbReference>
<feature type="compositionally biased region" description="Gly residues" evidence="1">
    <location>
        <begin position="496"/>
        <end position="512"/>
    </location>
</feature>
<accession>D8LTQ2</accession>
<protein>
    <submittedName>
        <fullName evidence="4">Phospholipase</fullName>
    </submittedName>
</protein>
<feature type="region of interest" description="Disordered" evidence="1">
    <location>
        <begin position="415"/>
        <end position="454"/>
    </location>
</feature>
<dbReference type="SUPFAM" id="SSF53474">
    <property type="entry name" value="alpha/beta-Hydrolases"/>
    <property type="match status" value="1"/>
</dbReference>
<dbReference type="Pfam" id="PF12146">
    <property type="entry name" value="Hydrolase_4"/>
    <property type="match status" value="2"/>
</dbReference>
<keyword evidence="5" id="KW-1185">Reference proteome</keyword>
<evidence type="ECO:0000259" key="3">
    <source>
        <dbReference type="Pfam" id="PF12146"/>
    </source>
</evidence>
<dbReference type="InterPro" id="IPR051044">
    <property type="entry name" value="MAG_DAG_Lipase"/>
</dbReference>
<sequence length="653" mass="68673">MGAKTTAGDVNGKSNEMKSLAVSYMGVPLHFLASLVWAAVSRLLTMFRPREQTGAGFNKPVSPAPQQPLVRLNNLPQSEEYFINERGRVIHFRSYLPQSADEIKAVVLFSHGYGAHCNSPRKHQMGMSMPEKGLCMYQMDLEGHGYSGGERAYIEDYNHWVDDYRQLLELVAGDRIDTSRGGPSRAGDEAAGVVPHVLTATAAQRKRLQEVPFFVAGESLGGALSILLGLSLHESNHSLLPRFKGQVLLAPAIKGNPPPAMLVAALRHLVVPLVPRWQIPSCLESVNRPEMCVLEVDERRHANHDVLGYPGGLGWGGNMRFRTGLNLIDLTAEVSRRLEHVKFPFLIMHDPEDSIVRFDSSKELTYRASTPHGSPRGRELRPMKGWLHCLLTNCPEIAIQHLQDWVLYQTHLCDGGSGSQRPETPSTVGGGGFSRRGCVTKRGGAARKSVTGVGGIPDAKAAAAAAAAPETGAGSSLGSDAAEEPREGLGASGSVTSGGGDKAGGGGGSGGARGYGGDRCGATKNMRVPASGSAASTPPAGSTLLEFFPKTAVAVAAAAGTEVAAVVGGDGTDVSALIGAVDRATPTRQPVSPSSVTDLMCVEVDRKSAGEGARGGPVVSDAGASMGDEPEPSRRVEGDLHIESPSKVAGSLR</sequence>
<evidence type="ECO:0000313" key="4">
    <source>
        <dbReference type="EMBL" id="CBN73949.1"/>
    </source>
</evidence>
<dbReference type="AlphaFoldDB" id="D8LTQ2"/>
<feature type="transmembrane region" description="Helical" evidence="2">
    <location>
        <begin position="20"/>
        <end position="40"/>
    </location>
</feature>
<feature type="domain" description="Serine aminopeptidase S33" evidence="3">
    <location>
        <begin position="102"/>
        <end position="172"/>
    </location>
</feature>
<dbReference type="Gene3D" id="3.40.50.1820">
    <property type="entry name" value="alpha/beta hydrolase"/>
    <property type="match status" value="1"/>
</dbReference>
<keyword evidence="2" id="KW-0472">Membrane</keyword>
<feature type="region of interest" description="Disordered" evidence="1">
    <location>
        <begin position="607"/>
        <end position="653"/>
    </location>
</feature>
<keyword evidence="2" id="KW-0812">Transmembrane</keyword>
<dbReference type="InParanoid" id="D8LTQ2"/>
<keyword evidence="2" id="KW-1133">Transmembrane helix</keyword>
<proteinExistence type="predicted"/>
<dbReference type="EMBL" id="FN649732">
    <property type="protein sequence ID" value="CBN73949.1"/>
    <property type="molecule type" value="Genomic_DNA"/>
</dbReference>
<gene>
    <name evidence="4" type="ORF">Esi_0009_0089</name>
</gene>
<dbReference type="InterPro" id="IPR029058">
    <property type="entry name" value="AB_hydrolase_fold"/>
</dbReference>
<dbReference type="EMBL" id="FN649137">
    <property type="protein sequence ID" value="CBN73949.1"/>
    <property type="molecule type" value="Genomic_DNA"/>
</dbReference>
<organism evidence="4 5">
    <name type="scientific">Ectocarpus siliculosus</name>
    <name type="common">Brown alga</name>
    <name type="synonym">Conferva siliculosa</name>
    <dbReference type="NCBI Taxonomy" id="2880"/>
    <lineage>
        <taxon>Eukaryota</taxon>
        <taxon>Sar</taxon>
        <taxon>Stramenopiles</taxon>
        <taxon>Ochrophyta</taxon>
        <taxon>PX clade</taxon>
        <taxon>Phaeophyceae</taxon>
        <taxon>Ectocarpales</taxon>
        <taxon>Ectocarpaceae</taxon>
        <taxon>Ectocarpus</taxon>
    </lineage>
</organism>
<dbReference type="Proteomes" id="UP000002630">
    <property type="component" value="Linkage Group LG07"/>
</dbReference>
<evidence type="ECO:0000256" key="1">
    <source>
        <dbReference type="SAM" id="MobiDB-lite"/>
    </source>
</evidence>
<feature type="region of interest" description="Disordered" evidence="1">
    <location>
        <begin position="471"/>
        <end position="512"/>
    </location>
</feature>